<sequence length="99" mass="11032">GISAGGSPRCQEATGGSIAQTRSKRYDTSRIDGLCTTFFKKVESLEADLKQTKKVYGAAYTKLIKKVKKFRKIIKSNQARRRAKIVVSDDEEDLEDSSK</sequence>
<name>A0ABQ4YU06_9ASTR</name>
<reference evidence="2" key="2">
    <citation type="submission" date="2022-01" db="EMBL/GenBank/DDBJ databases">
        <authorList>
            <person name="Yamashiro T."/>
            <person name="Shiraishi A."/>
            <person name="Satake H."/>
            <person name="Nakayama K."/>
        </authorList>
    </citation>
    <scope>NUCLEOTIDE SEQUENCE</scope>
</reference>
<evidence type="ECO:0000313" key="2">
    <source>
        <dbReference type="EMBL" id="GJS80352.1"/>
    </source>
</evidence>
<reference evidence="2" key="1">
    <citation type="journal article" date="2022" name="Int. J. Mol. Sci.">
        <title>Draft Genome of Tanacetum Coccineum: Genomic Comparison of Closely Related Tanacetum-Family Plants.</title>
        <authorList>
            <person name="Yamashiro T."/>
            <person name="Shiraishi A."/>
            <person name="Nakayama K."/>
            <person name="Satake H."/>
        </authorList>
    </citation>
    <scope>NUCLEOTIDE SEQUENCE</scope>
</reference>
<feature type="region of interest" description="Disordered" evidence="1">
    <location>
        <begin position="1"/>
        <end position="26"/>
    </location>
</feature>
<keyword evidence="3" id="KW-1185">Reference proteome</keyword>
<comment type="caution">
    <text evidence="2">The sequence shown here is derived from an EMBL/GenBank/DDBJ whole genome shotgun (WGS) entry which is preliminary data.</text>
</comment>
<protein>
    <submittedName>
        <fullName evidence="2">Uncharacterized protein</fullName>
    </submittedName>
</protein>
<accession>A0ABQ4YU06</accession>
<dbReference type="Proteomes" id="UP001151760">
    <property type="component" value="Unassembled WGS sequence"/>
</dbReference>
<proteinExistence type="predicted"/>
<gene>
    <name evidence="2" type="ORF">Tco_0730233</name>
</gene>
<evidence type="ECO:0000313" key="3">
    <source>
        <dbReference type="Proteomes" id="UP001151760"/>
    </source>
</evidence>
<feature type="non-terminal residue" evidence="2">
    <location>
        <position position="1"/>
    </location>
</feature>
<evidence type="ECO:0000256" key="1">
    <source>
        <dbReference type="SAM" id="MobiDB-lite"/>
    </source>
</evidence>
<organism evidence="2 3">
    <name type="scientific">Tanacetum coccineum</name>
    <dbReference type="NCBI Taxonomy" id="301880"/>
    <lineage>
        <taxon>Eukaryota</taxon>
        <taxon>Viridiplantae</taxon>
        <taxon>Streptophyta</taxon>
        <taxon>Embryophyta</taxon>
        <taxon>Tracheophyta</taxon>
        <taxon>Spermatophyta</taxon>
        <taxon>Magnoliopsida</taxon>
        <taxon>eudicotyledons</taxon>
        <taxon>Gunneridae</taxon>
        <taxon>Pentapetalae</taxon>
        <taxon>asterids</taxon>
        <taxon>campanulids</taxon>
        <taxon>Asterales</taxon>
        <taxon>Asteraceae</taxon>
        <taxon>Asteroideae</taxon>
        <taxon>Anthemideae</taxon>
        <taxon>Anthemidinae</taxon>
        <taxon>Tanacetum</taxon>
    </lineage>
</organism>
<dbReference type="EMBL" id="BQNB010010665">
    <property type="protein sequence ID" value="GJS80352.1"/>
    <property type="molecule type" value="Genomic_DNA"/>
</dbReference>